<dbReference type="AlphaFoldDB" id="A0A3P4AYX1"/>
<dbReference type="Gene3D" id="3.90.1300.10">
    <property type="entry name" value="Amidase signature (AS) domain"/>
    <property type="match status" value="1"/>
</dbReference>
<evidence type="ECO:0000259" key="1">
    <source>
        <dbReference type="Pfam" id="PF01425"/>
    </source>
</evidence>
<dbReference type="InterPro" id="IPR036928">
    <property type="entry name" value="AS_sf"/>
</dbReference>
<keyword evidence="2" id="KW-0808">Transferase</keyword>
<dbReference type="RefSeq" id="WP_124077273.1">
    <property type="nucleotide sequence ID" value="NZ_UWPJ01000005.1"/>
</dbReference>
<evidence type="ECO:0000313" key="2">
    <source>
        <dbReference type="EMBL" id="VCU68035.1"/>
    </source>
</evidence>
<dbReference type="Pfam" id="PF01425">
    <property type="entry name" value="Amidase"/>
    <property type="match status" value="1"/>
</dbReference>
<dbReference type="EC" id="6.3.5.-" evidence="2"/>
<reference evidence="2 3" key="1">
    <citation type="submission" date="2018-10" db="EMBL/GenBank/DDBJ databases">
        <authorList>
            <person name="Criscuolo A."/>
        </authorList>
    </citation>
    <scope>NUCLEOTIDE SEQUENCE [LARGE SCALE GENOMIC DNA]</scope>
    <source>
        <strain evidence="2">DnA1</strain>
    </source>
</reference>
<dbReference type="EMBL" id="UWPJ01000005">
    <property type="protein sequence ID" value="VCU68035.1"/>
    <property type="molecule type" value="Genomic_DNA"/>
</dbReference>
<organism evidence="2 3">
    <name type="scientific">Pigmentiphaga humi</name>
    <dbReference type="NCBI Taxonomy" id="2478468"/>
    <lineage>
        <taxon>Bacteria</taxon>
        <taxon>Pseudomonadati</taxon>
        <taxon>Pseudomonadota</taxon>
        <taxon>Betaproteobacteria</taxon>
        <taxon>Burkholderiales</taxon>
        <taxon>Alcaligenaceae</taxon>
        <taxon>Pigmentiphaga</taxon>
    </lineage>
</organism>
<protein>
    <submittedName>
        <fullName evidence="2">Glutamyl-tRNA(Gln) amidotransferase subunit A</fullName>
        <ecNumber evidence="2">6.3.5.-</ecNumber>
    </submittedName>
</protein>
<dbReference type="PANTHER" id="PTHR11895:SF176">
    <property type="entry name" value="AMIDASE AMID-RELATED"/>
    <property type="match status" value="1"/>
</dbReference>
<dbReference type="InterPro" id="IPR000120">
    <property type="entry name" value="Amidase"/>
</dbReference>
<name>A0A3P4AYX1_9BURK</name>
<dbReference type="GO" id="GO:0016740">
    <property type="term" value="F:transferase activity"/>
    <property type="evidence" value="ECO:0007669"/>
    <property type="project" value="UniProtKB-KW"/>
</dbReference>
<keyword evidence="3" id="KW-1185">Reference proteome</keyword>
<dbReference type="OrthoDB" id="112488at2"/>
<proteinExistence type="predicted"/>
<dbReference type="PANTHER" id="PTHR11895">
    <property type="entry name" value="TRANSAMIDASE"/>
    <property type="match status" value="1"/>
</dbReference>
<dbReference type="GO" id="GO:0016874">
    <property type="term" value="F:ligase activity"/>
    <property type="evidence" value="ECO:0007669"/>
    <property type="project" value="UniProtKB-KW"/>
</dbReference>
<dbReference type="NCBIfam" id="NF005460">
    <property type="entry name" value="PRK07056.1"/>
    <property type="match status" value="1"/>
</dbReference>
<feature type="domain" description="Amidase" evidence="1">
    <location>
        <begin position="48"/>
        <end position="434"/>
    </location>
</feature>
<dbReference type="InterPro" id="IPR023631">
    <property type="entry name" value="Amidase_dom"/>
</dbReference>
<dbReference type="SUPFAM" id="SSF75304">
    <property type="entry name" value="Amidase signature (AS) enzymes"/>
    <property type="match status" value="1"/>
</dbReference>
<dbReference type="Proteomes" id="UP000277294">
    <property type="component" value="Unassembled WGS sequence"/>
</dbReference>
<evidence type="ECO:0000313" key="3">
    <source>
        <dbReference type="Proteomes" id="UP000277294"/>
    </source>
</evidence>
<gene>
    <name evidence="2" type="primary">gatA_1</name>
    <name evidence="2" type="ORF">PIGHUM_00082</name>
</gene>
<keyword evidence="2" id="KW-0436">Ligase</keyword>
<accession>A0A3P4AYX1</accession>
<sequence>MPNTIRGFGALLRARQCSSLELAGACIDRIHDPAGEGPRAFIGGPSVRAMAQAEAADRLIRDGKGGPLSGIPVSVKDLFDVEGETTRAGSRVLDRGPAIQDSPVVARLKDAGAVIVGRTNMSEFAFTGVGINPHYGTPRNPWDRSVGRIPGGSSSGAAVAVADGMAVASIGTDTGGSCRIPAALCGLVGFKPTAGAIPDAGMVPLSRSYDAVGSLCRSVDCCDLLDQVLRGETPAPLEAVALGSVRIGIPLGLAQDELDEEVSDAFMQCRAALLRSGAQLADLRLASFDRLNELAAHGGIVAVEAFAWHRDLLVDRGADYDPLVLRRLTAGAACSAADYCWLLRRREELRTAYLREMADYDILAMPTVPMVAPRIDSLEDTDEFYRVNRLLLRNTSPANAFNTCAISLPMPRGRAQAPIGMMLMGKPGQDRRMLAIAQAVARVIG</sequence>